<gene>
    <name evidence="2" type="ORF">I2501_06860</name>
</gene>
<dbReference type="Proteomes" id="UP000657385">
    <property type="component" value="Unassembled WGS sequence"/>
</dbReference>
<evidence type="ECO:0000313" key="2">
    <source>
        <dbReference type="EMBL" id="MBF9067759.1"/>
    </source>
</evidence>
<sequence length="68" mass="7230">MTTSIEELMQNAVDTRRVAQTAIALAVREARAADWSWDRISAALGGSPNGETLRRNFGGGSGGRPEQA</sequence>
<protein>
    <submittedName>
        <fullName evidence="2">Uncharacterized protein</fullName>
    </submittedName>
</protein>
<organism evidence="2 3">
    <name type="scientific">Streptacidiphilus fuscans</name>
    <dbReference type="NCBI Taxonomy" id="2789292"/>
    <lineage>
        <taxon>Bacteria</taxon>
        <taxon>Bacillati</taxon>
        <taxon>Actinomycetota</taxon>
        <taxon>Actinomycetes</taxon>
        <taxon>Kitasatosporales</taxon>
        <taxon>Streptomycetaceae</taxon>
        <taxon>Streptacidiphilus</taxon>
    </lineage>
</organism>
<feature type="region of interest" description="Disordered" evidence="1">
    <location>
        <begin position="43"/>
        <end position="68"/>
    </location>
</feature>
<evidence type="ECO:0000256" key="1">
    <source>
        <dbReference type="SAM" id="MobiDB-lite"/>
    </source>
</evidence>
<reference evidence="2" key="1">
    <citation type="submission" date="2020-11" db="EMBL/GenBank/DDBJ databases">
        <title>Isolation and identification of active actinomycetes.</title>
        <authorList>
            <person name="Yu B."/>
        </authorList>
    </citation>
    <scope>NUCLEOTIDE SEQUENCE</scope>
    <source>
        <strain evidence="2">NEAU-YB345</strain>
    </source>
</reference>
<feature type="compositionally biased region" description="Gly residues" evidence="1">
    <location>
        <begin position="57"/>
        <end position="68"/>
    </location>
</feature>
<evidence type="ECO:0000313" key="3">
    <source>
        <dbReference type="Proteomes" id="UP000657385"/>
    </source>
</evidence>
<dbReference type="AlphaFoldDB" id="A0A931FES5"/>
<keyword evidence="3" id="KW-1185">Reference proteome</keyword>
<dbReference type="RefSeq" id="WP_196192900.1">
    <property type="nucleotide sequence ID" value="NZ_JADPRT010000002.1"/>
</dbReference>
<name>A0A931FES5_9ACTN</name>
<proteinExistence type="predicted"/>
<dbReference type="EMBL" id="JADPRT010000002">
    <property type="protein sequence ID" value="MBF9067759.1"/>
    <property type="molecule type" value="Genomic_DNA"/>
</dbReference>
<accession>A0A931FES5</accession>
<comment type="caution">
    <text evidence="2">The sequence shown here is derived from an EMBL/GenBank/DDBJ whole genome shotgun (WGS) entry which is preliminary data.</text>
</comment>